<feature type="compositionally biased region" description="Acidic residues" evidence="1">
    <location>
        <begin position="242"/>
        <end position="255"/>
    </location>
</feature>
<accession>A0ABR3V6U7</accession>
<feature type="compositionally biased region" description="Polar residues" evidence="1">
    <location>
        <begin position="303"/>
        <end position="316"/>
    </location>
</feature>
<dbReference type="InterPro" id="IPR003511">
    <property type="entry name" value="HORMA_dom"/>
</dbReference>
<dbReference type="Gene3D" id="3.30.900.10">
    <property type="entry name" value="HORMA domain"/>
    <property type="match status" value="1"/>
</dbReference>
<sequence length="540" mass="59590">MPKGRDGVQVTPQEFKRDVELCKVVFTTAISQILYARRAFPPQCFQLVPLKSLVSCSFDDILATASTLHAHDPTALRDPENVIFLGQSQDYGLNRFLGILDNDIFPLIETERLVKFRINYLRTRLWAPDSLIEYYSIAVKYRDDGAYELDVWRAGTGKHHIATTDSQLWNLGDFLSRLPSWTDSLHWTLAFHAAQRPDNPPVGMWKFDHTDFEDANLHLQQSVGYSYDRLVRLKVLPSSSHDDDDVIPDTTPEPDDVARTCRKRKAKAPVSSDANRAQKRTNGQKSMSRGEVPLAAEAGGQLSPAQTLTSTAASKTSPRETTKGRSAASVADLQATQKPALRKPAAKRKPKKPLQLFEEAASSLPATQIIESQPLVQDTRVEQAENAVLFEEAVPRTPSPEEDSFTLLDGMTLSPETLSLLQGDPSSKNPPLPLRLDDDGNQPSQWPPNGEARSLLRIAPTPSVGSRTPGLSQWEPRASPAANKLLGGITVSDNEDEEAGEAGSVSRGEKDMKFDFEPDTVKQRKLMLEGLDGGSGDEEE</sequence>
<reference evidence="3 4" key="1">
    <citation type="journal article" date="2024" name="Commun. Biol.">
        <title>Comparative genomic analysis of thermophilic fungi reveals convergent evolutionary adaptations and gene losses.</title>
        <authorList>
            <person name="Steindorff A.S."/>
            <person name="Aguilar-Pontes M.V."/>
            <person name="Robinson A.J."/>
            <person name="Andreopoulos B."/>
            <person name="LaButti K."/>
            <person name="Kuo A."/>
            <person name="Mondo S."/>
            <person name="Riley R."/>
            <person name="Otillar R."/>
            <person name="Haridas S."/>
            <person name="Lipzen A."/>
            <person name="Grimwood J."/>
            <person name="Schmutz J."/>
            <person name="Clum A."/>
            <person name="Reid I.D."/>
            <person name="Moisan M.C."/>
            <person name="Butler G."/>
            <person name="Nguyen T.T.M."/>
            <person name="Dewar K."/>
            <person name="Conant G."/>
            <person name="Drula E."/>
            <person name="Henrissat B."/>
            <person name="Hansel C."/>
            <person name="Singer S."/>
            <person name="Hutchinson M.I."/>
            <person name="de Vries R.P."/>
            <person name="Natvig D.O."/>
            <person name="Powell A.J."/>
            <person name="Tsang A."/>
            <person name="Grigoriev I.V."/>
        </authorList>
    </citation>
    <scope>NUCLEOTIDE SEQUENCE [LARGE SCALE GENOMIC DNA]</scope>
    <source>
        <strain evidence="3 4">CBS 620.91</strain>
    </source>
</reference>
<evidence type="ECO:0000259" key="2">
    <source>
        <dbReference type="Pfam" id="PF02301"/>
    </source>
</evidence>
<feature type="compositionally biased region" description="Polar residues" evidence="1">
    <location>
        <begin position="417"/>
        <end position="427"/>
    </location>
</feature>
<evidence type="ECO:0000256" key="1">
    <source>
        <dbReference type="SAM" id="MobiDB-lite"/>
    </source>
</evidence>
<dbReference type="InterPro" id="IPR036570">
    <property type="entry name" value="HORMA_dom_sf"/>
</dbReference>
<evidence type="ECO:0000313" key="4">
    <source>
        <dbReference type="Proteomes" id="UP001583172"/>
    </source>
</evidence>
<proteinExistence type="predicted"/>
<organism evidence="3 4">
    <name type="scientific">Humicola insolens</name>
    <name type="common">Soft-rot fungus</name>
    <dbReference type="NCBI Taxonomy" id="85995"/>
    <lineage>
        <taxon>Eukaryota</taxon>
        <taxon>Fungi</taxon>
        <taxon>Dikarya</taxon>
        <taxon>Ascomycota</taxon>
        <taxon>Pezizomycotina</taxon>
        <taxon>Sordariomycetes</taxon>
        <taxon>Sordariomycetidae</taxon>
        <taxon>Sordariales</taxon>
        <taxon>Chaetomiaceae</taxon>
        <taxon>Mycothermus</taxon>
    </lineage>
</organism>
<keyword evidence="4" id="KW-1185">Reference proteome</keyword>
<feature type="compositionally biased region" description="Polar residues" evidence="1">
    <location>
        <begin position="272"/>
        <end position="287"/>
    </location>
</feature>
<dbReference type="EMBL" id="JAZGSY010000289">
    <property type="protein sequence ID" value="KAL1837492.1"/>
    <property type="molecule type" value="Genomic_DNA"/>
</dbReference>
<protein>
    <recommendedName>
        <fullName evidence="2">HORMA domain-containing protein</fullName>
    </recommendedName>
</protein>
<comment type="caution">
    <text evidence="3">The sequence shown here is derived from an EMBL/GenBank/DDBJ whole genome shotgun (WGS) entry which is preliminary data.</text>
</comment>
<dbReference type="Proteomes" id="UP001583172">
    <property type="component" value="Unassembled WGS sequence"/>
</dbReference>
<evidence type="ECO:0000313" key="3">
    <source>
        <dbReference type="EMBL" id="KAL1837492.1"/>
    </source>
</evidence>
<feature type="region of interest" description="Disordered" evidence="1">
    <location>
        <begin position="417"/>
        <end position="521"/>
    </location>
</feature>
<feature type="compositionally biased region" description="Basic and acidic residues" evidence="1">
    <location>
        <begin position="507"/>
        <end position="521"/>
    </location>
</feature>
<name>A0ABR3V6U7_HUMIN</name>
<feature type="region of interest" description="Disordered" evidence="1">
    <location>
        <begin position="239"/>
        <end position="353"/>
    </location>
</feature>
<feature type="domain" description="HORMA" evidence="2">
    <location>
        <begin position="20"/>
        <end position="149"/>
    </location>
</feature>
<gene>
    <name evidence="3" type="ORF">VTJ49DRAFT_3736</name>
</gene>
<dbReference type="Pfam" id="PF02301">
    <property type="entry name" value="HORMA"/>
    <property type="match status" value="1"/>
</dbReference>
<feature type="compositionally biased region" description="Basic residues" evidence="1">
    <location>
        <begin position="340"/>
        <end position="352"/>
    </location>
</feature>